<proteinExistence type="predicted"/>
<dbReference type="Proteomes" id="UP001283361">
    <property type="component" value="Unassembled WGS sequence"/>
</dbReference>
<sequence length="196" mass="22112">MNDLCRHTTDHLHQPDRLSVDHRTHVTLPHASCSSQLTSSISHTVSSWRRDCSRPSHECLNAILVKQITNDPVKDIKRLASCSPWVSRSTLSKITVESLSTILRMWVNLRELRSLIMGTEAHKLTYPPSASLVVAVINTGATQVTFFHSWLGVIPILRHFVTALRGADGWPSGQELFGLIMRELKLLENSIELRFE</sequence>
<accession>A0AAE1D6M0</accession>
<protein>
    <submittedName>
        <fullName evidence="1">Uncharacterized protein</fullName>
    </submittedName>
</protein>
<evidence type="ECO:0000313" key="1">
    <source>
        <dbReference type="EMBL" id="KAK3759344.1"/>
    </source>
</evidence>
<keyword evidence="2" id="KW-1185">Reference proteome</keyword>
<organism evidence="1 2">
    <name type="scientific">Elysia crispata</name>
    <name type="common">lettuce slug</name>
    <dbReference type="NCBI Taxonomy" id="231223"/>
    <lineage>
        <taxon>Eukaryota</taxon>
        <taxon>Metazoa</taxon>
        <taxon>Spiralia</taxon>
        <taxon>Lophotrochozoa</taxon>
        <taxon>Mollusca</taxon>
        <taxon>Gastropoda</taxon>
        <taxon>Heterobranchia</taxon>
        <taxon>Euthyneura</taxon>
        <taxon>Panpulmonata</taxon>
        <taxon>Sacoglossa</taxon>
        <taxon>Placobranchoidea</taxon>
        <taxon>Plakobranchidae</taxon>
        <taxon>Elysia</taxon>
    </lineage>
</organism>
<dbReference type="EMBL" id="JAWDGP010005133">
    <property type="protein sequence ID" value="KAK3759344.1"/>
    <property type="molecule type" value="Genomic_DNA"/>
</dbReference>
<dbReference type="AlphaFoldDB" id="A0AAE1D6M0"/>
<name>A0AAE1D6M0_9GAST</name>
<comment type="caution">
    <text evidence="1">The sequence shown here is derived from an EMBL/GenBank/DDBJ whole genome shotgun (WGS) entry which is preliminary data.</text>
</comment>
<reference evidence="1" key="1">
    <citation type="journal article" date="2023" name="G3 (Bethesda)">
        <title>A reference genome for the long-term kleptoplast-retaining sea slug Elysia crispata morphotype clarki.</title>
        <authorList>
            <person name="Eastman K.E."/>
            <person name="Pendleton A.L."/>
            <person name="Shaikh M.A."/>
            <person name="Suttiyut T."/>
            <person name="Ogas R."/>
            <person name="Tomko P."/>
            <person name="Gavelis G."/>
            <person name="Widhalm J.R."/>
            <person name="Wisecaver J.H."/>
        </authorList>
    </citation>
    <scope>NUCLEOTIDE SEQUENCE</scope>
    <source>
        <strain evidence="1">ECLA1</strain>
    </source>
</reference>
<evidence type="ECO:0000313" key="2">
    <source>
        <dbReference type="Proteomes" id="UP001283361"/>
    </source>
</evidence>
<gene>
    <name evidence="1" type="ORF">RRG08_020267</name>
</gene>